<evidence type="ECO:0000256" key="6">
    <source>
        <dbReference type="ARBA" id="ARBA00022840"/>
    </source>
</evidence>
<dbReference type="Proteomes" id="UP000243937">
    <property type="component" value="Chromosome"/>
</dbReference>
<keyword evidence="4 7" id="KW-0378">Hydrolase</keyword>
<dbReference type="PROSITE" id="PS51193">
    <property type="entry name" value="HELICASE_ATP_BIND_2"/>
    <property type="match status" value="1"/>
</dbReference>
<dbReference type="PROSITE" id="PS00039">
    <property type="entry name" value="DEAD_ATP_HELICASE"/>
    <property type="match status" value="1"/>
</dbReference>
<dbReference type="InterPro" id="IPR001650">
    <property type="entry name" value="Helicase_C-like"/>
</dbReference>
<dbReference type="Gene3D" id="3.40.50.300">
    <property type="entry name" value="P-loop containing nucleotide triphosphate hydrolases"/>
    <property type="match status" value="2"/>
</dbReference>
<evidence type="ECO:0000259" key="11">
    <source>
        <dbReference type="PROSITE" id="PS51193"/>
    </source>
</evidence>
<reference evidence="14 15" key="1">
    <citation type="journal article" date="2014" name="Int. J. Syst. Evol. Microbiol.">
        <title>Oceanisphaera profunda sp. nov., a marine bacterium isolated from deep-sea sediment, and emended description of the genus Oceanisphaera.</title>
        <authorList>
            <person name="Xu Z."/>
            <person name="Zhang X.Y."/>
            <person name="Su H.N."/>
            <person name="Yu Z.C."/>
            <person name="Liu C."/>
            <person name="Li H."/>
            <person name="Chen X.L."/>
            <person name="Song X.Y."/>
            <person name="Xie B.B."/>
            <person name="Qin Q.L."/>
            <person name="Zhou B.C."/>
            <person name="Shi M."/>
            <person name="Huang Y."/>
            <person name="Zhang Y.Z."/>
        </authorList>
    </citation>
    <scope>NUCLEOTIDE SEQUENCE [LARGE SCALE GENOMIC DNA]</scope>
    <source>
        <strain evidence="14 15">SM1222</strain>
    </source>
</reference>
<dbReference type="InterPro" id="IPR050079">
    <property type="entry name" value="DEAD_box_RNA_helicase"/>
</dbReference>
<keyword evidence="3 7" id="KW-0547">Nucleotide-binding</keyword>
<proteinExistence type="inferred from homology"/>
<feature type="compositionally biased region" description="Basic residues" evidence="9">
    <location>
        <begin position="384"/>
        <end position="397"/>
    </location>
</feature>
<evidence type="ECO:0000256" key="4">
    <source>
        <dbReference type="ARBA" id="ARBA00022801"/>
    </source>
</evidence>
<dbReference type="InterPro" id="IPR027417">
    <property type="entry name" value="P-loop_NTPase"/>
</dbReference>
<dbReference type="Pfam" id="PF00271">
    <property type="entry name" value="Helicase_C"/>
    <property type="match status" value="1"/>
</dbReference>
<dbReference type="CDD" id="cd00268">
    <property type="entry name" value="DEADc"/>
    <property type="match status" value="1"/>
</dbReference>
<dbReference type="EMBL" id="CP021377">
    <property type="protein sequence ID" value="ART82046.1"/>
    <property type="molecule type" value="Genomic_DNA"/>
</dbReference>
<dbReference type="AlphaFoldDB" id="A0A1Y0D4C0"/>
<comment type="catalytic activity">
    <reaction evidence="7">
        <text>ATP + H2O = ADP + phosphate + H(+)</text>
        <dbReference type="Rhea" id="RHEA:13065"/>
        <dbReference type="ChEBI" id="CHEBI:15377"/>
        <dbReference type="ChEBI" id="CHEBI:15378"/>
        <dbReference type="ChEBI" id="CHEBI:30616"/>
        <dbReference type="ChEBI" id="CHEBI:43474"/>
        <dbReference type="ChEBI" id="CHEBI:456216"/>
        <dbReference type="EC" id="3.6.4.13"/>
    </reaction>
</comment>
<dbReference type="GO" id="GO:0005829">
    <property type="term" value="C:cytosol"/>
    <property type="evidence" value="ECO:0007669"/>
    <property type="project" value="TreeGrafter"/>
</dbReference>
<dbReference type="PANTHER" id="PTHR47959">
    <property type="entry name" value="ATP-DEPENDENT RNA HELICASE RHLE-RELATED"/>
    <property type="match status" value="1"/>
</dbReference>
<keyword evidence="5 7" id="KW-0347">Helicase</keyword>
<evidence type="ECO:0000256" key="1">
    <source>
        <dbReference type="ARBA" id="ARBA00022490"/>
    </source>
</evidence>
<dbReference type="InterPro" id="IPR014001">
    <property type="entry name" value="Helicase_ATP-bd"/>
</dbReference>
<evidence type="ECO:0000313" key="15">
    <source>
        <dbReference type="Proteomes" id="UP000243937"/>
    </source>
</evidence>
<evidence type="ECO:0000256" key="8">
    <source>
        <dbReference type="PROSITE-ProRule" id="PRU00552"/>
    </source>
</evidence>
<dbReference type="GO" id="GO:0003676">
    <property type="term" value="F:nucleic acid binding"/>
    <property type="evidence" value="ECO:0007669"/>
    <property type="project" value="InterPro"/>
</dbReference>
<comment type="subunit">
    <text evidence="7">Interacts with the 50S ribosomal subunit.</text>
</comment>
<evidence type="ECO:0000259" key="13">
    <source>
        <dbReference type="PROSITE" id="PS51195"/>
    </source>
</evidence>
<feature type="compositionally biased region" description="Low complexity" evidence="9">
    <location>
        <begin position="422"/>
        <end position="434"/>
    </location>
</feature>
<dbReference type="RefSeq" id="WP_087035134.1">
    <property type="nucleotide sequence ID" value="NZ_CP021377.1"/>
</dbReference>
<dbReference type="PROSITE" id="PS51195">
    <property type="entry name" value="Q_MOTIF"/>
    <property type="match status" value="1"/>
</dbReference>
<comment type="similarity">
    <text evidence="7">Belongs to the DEAD box helicase family. SrmB subfamily.</text>
</comment>
<dbReference type="GO" id="GO:0003724">
    <property type="term" value="F:RNA helicase activity"/>
    <property type="evidence" value="ECO:0007669"/>
    <property type="project" value="UniProtKB-UniRule"/>
</dbReference>
<dbReference type="InterPro" id="IPR044742">
    <property type="entry name" value="DEAD/DEAH_RhlB"/>
</dbReference>
<dbReference type="OrthoDB" id="9805696at2"/>
<dbReference type="HAMAP" id="MF_00967">
    <property type="entry name" value="DEAD_helicase_SrmB"/>
    <property type="match status" value="1"/>
</dbReference>
<feature type="compositionally biased region" description="Basic and acidic residues" evidence="9">
    <location>
        <begin position="398"/>
        <end position="417"/>
    </location>
</feature>
<dbReference type="InterPro" id="IPR028621">
    <property type="entry name" value="DEAD_helicase_SrmB"/>
</dbReference>
<evidence type="ECO:0000256" key="2">
    <source>
        <dbReference type="ARBA" id="ARBA00022517"/>
    </source>
</evidence>
<dbReference type="InterPro" id="IPR014013">
    <property type="entry name" value="Helic_SF1/SF2_ATP-bd_DinG/Rad3"/>
</dbReference>
<evidence type="ECO:0000256" key="3">
    <source>
        <dbReference type="ARBA" id="ARBA00022741"/>
    </source>
</evidence>
<keyword evidence="6 7" id="KW-0067">ATP-binding</keyword>
<dbReference type="PROSITE" id="PS51192">
    <property type="entry name" value="HELICASE_ATP_BIND_1"/>
    <property type="match status" value="1"/>
</dbReference>
<feature type="short sequence motif" description="Q motif" evidence="8">
    <location>
        <begin position="4"/>
        <end position="32"/>
    </location>
</feature>
<dbReference type="KEGG" id="opf:CBP31_04925"/>
<dbReference type="PANTHER" id="PTHR47959:SF3">
    <property type="entry name" value="ATP-DEPENDENT RNA HELICASE SRMB"/>
    <property type="match status" value="1"/>
</dbReference>
<evidence type="ECO:0000259" key="12">
    <source>
        <dbReference type="PROSITE" id="PS51194"/>
    </source>
</evidence>
<dbReference type="SMART" id="SM00487">
    <property type="entry name" value="DEXDc"/>
    <property type="match status" value="1"/>
</dbReference>
<comment type="function">
    <text evidence="7">DEAD-box RNA helicase involved in the assembly of the 50S ribosomal subunit at low temperature. Exhibits RNA-stimulated ATP hydrolysis and RNA unwinding activity.</text>
</comment>
<evidence type="ECO:0000256" key="9">
    <source>
        <dbReference type="SAM" id="MobiDB-lite"/>
    </source>
</evidence>
<dbReference type="CDD" id="cd18787">
    <property type="entry name" value="SF2_C_DEAD"/>
    <property type="match status" value="1"/>
</dbReference>
<comment type="subcellular location">
    <subcellularLocation>
        <location evidence="7">Cytoplasm</location>
    </subcellularLocation>
</comment>
<feature type="domain" description="DEAD-box RNA helicase Q" evidence="13">
    <location>
        <begin position="4"/>
        <end position="32"/>
    </location>
</feature>
<dbReference type="SMART" id="SM00490">
    <property type="entry name" value="HELICc"/>
    <property type="match status" value="1"/>
</dbReference>
<feature type="domain" description="Helicase ATP-binding" evidence="11">
    <location>
        <begin position="1"/>
        <end position="289"/>
    </location>
</feature>
<keyword evidence="1 7" id="KW-0963">Cytoplasm</keyword>
<dbReference type="InterPro" id="IPR000629">
    <property type="entry name" value="RNA-helicase_DEAD-box_CS"/>
</dbReference>
<feature type="domain" description="Helicase ATP-binding" evidence="10">
    <location>
        <begin position="35"/>
        <end position="209"/>
    </location>
</feature>
<dbReference type="GO" id="GO:0000027">
    <property type="term" value="P:ribosomal large subunit assembly"/>
    <property type="evidence" value="ECO:0007669"/>
    <property type="project" value="UniProtKB-UniRule"/>
</dbReference>
<accession>A0A1Y0D4C0</accession>
<sequence>MSSMTFEQLELDSVLVRALADMGYAKPTTIQSQVIPEAMSGRDIMASAPTGTGKTAAFLLPICQHLLDFPRRNAGPTRVLILTPTRELAIQIGEDAKKIVKHTNLRVEVITGGVHESQHLPALTKTTDIVVATPGRLLQYIDRESFDSRDIEMLILDEADRMLDMGFIKDVDRIAAEARWRRQTMLFSATLEGRGLMSFAADLLKDPVQLAAEPPRSERKKINQWVHLADNPEHKFALLVHLLRQPDVTRSIVFVKTRDRLMELASRLQQEGLHNAWLRGEMDQDKRIEALARFRIGRVNILVATDVASRGIDLPEVSHVINYDMPRTADVYVHRIGRTGRAGQKGTAISLVEAHDMPLLVKVEKYTEEALKRRIIEELRPKHKEAKVNSRKRKDAKGKKLDEPVKKEKVRLRDTKAKGKPKWAGPKPGEAVIPKPKKKAAPVIDWDDEDDDE</sequence>
<dbReference type="NCBIfam" id="NF008394">
    <property type="entry name" value="PRK11192.1"/>
    <property type="match status" value="1"/>
</dbReference>
<gene>
    <name evidence="7" type="primary">srmB</name>
    <name evidence="14" type="ORF">CBP31_04925</name>
</gene>
<evidence type="ECO:0000313" key="14">
    <source>
        <dbReference type="EMBL" id="ART82046.1"/>
    </source>
</evidence>
<dbReference type="SUPFAM" id="SSF52540">
    <property type="entry name" value="P-loop containing nucleoside triphosphate hydrolases"/>
    <property type="match status" value="1"/>
</dbReference>
<dbReference type="InterPro" id="IPR014014">
    <property type="entry name" value="RNA_helicase_DEAD_Q_motif"/>
</dbReference>
<evidence type="ECO:0000256" key="7">
    <source>
        <dbReference type="HAMAP-Rule" id="MF_00967"/>
    </source>
</evidence>
<dbReference type="GO" id="GO:0016887">
    <property type="term" value="F:ATP hydrolysis activity"/>
    <property type="evidence" value="ECO:0007669"/>
    <property type="project" value="RHEA"/>
</dbReference>
<dbReference type="GO" id="GO:0005524">
    <property type="term" value="F:ATP binding"/>
    <property type="evidence" value="ECO:0007669"/>
    <property type="project" value="UniProtKB-UniRule"/>
</dbReference>
<keyword evidence="2 7" id="KW-0690">Ribosome biogenesis</keyword>
<keyword evidence="15" id="KW-1185">Reference proteome</keyword>
<evidence type="ECO:0000256" key="5">
    <source>
        <dbReference type="ARBA" id="ARBA00022806"/>
    </source>
</evidence>
<feature type="region of interest" description="Disordered" evidence="9">
    <location>
        <begin position="384"/>
        <end position="453"/>
    </location>
</feature>
<evidence type="ECO:0000259" key="10">
    <source>
        <dbReference type="PROSITE" id="PS51192"/>
    </source>
</evidence>
<dbReference type="EC" id="3.6.4.13" evidence="7"/>
<name>A0A1Y0D4C0_9GAMM</name>
<dbReference type="FunFam" id="3.40.50.300:FF:000291">
    <property type="entry name" value="ATP-dependent RNA helicase SrmB"/>
    <property type="match status" value="1"/>
</dbReference>
<dbReference type="PROSITE" id="PS51194">
    <property type="entry name" value="HELICASE_CTER"/>
    <property type="match status" value="1"/>
</dbReference>
<dbReference type="InterPro" id="IPR011545">
    <property type="entry name" value="DEAD/DEAH_box_helicase_dom"/>
</dbReference>
<organism evidence="14 15">
    <name type="scientific">Oceanisphaera profunda</name>
    <dbReference type="NCBI Taxonomy" id="1416627"/>
    <lineage>
        <taxon>Bacteria</taxon>
        <taxon>Pseudomonadati</taxon>
        <taxon>Pseudomonadota</taxon>
        <taxon>Gammaproteobacteria</taxon>
        <taxon>Aeromonadales</taxon>
        <taxon>Aeromonadaceae</taxon>
        <taxon>Oceanisphaera</taxon>
    </lineage>
</organism>
<feature type="domain" description="Helicase C-terminal" evidence="12">
    <location>
        <begin position="238"/>
        <end position="387"/>
    </location>
</feature>
<dbReference type="Pfam" id="PF00270">
    <property type="entry name" value="DEAD"/>
    <property type="match status" value="1"/>
</dbReference>
<protein>
    <recommendedName>
        <fullName evidence="7">ATP-dependent RNA helicase SrmB</fullName>
        <ecNumber evidence="7">3.6.4.13</ecNumber>
    </recommendedName>
</protein>